<proteinExistence type="predicted"/>
<evidence type="ECO:0000313" key="7">
    <source>
        <dbReference type="Proteomes" id="UP001232063"/>
    </source>
</evidence>
<dbReference type="InterPro" id="IPR019734">
    <property type="entry name" value="TPR_rpt"/>
</dbReference>
<evidence type="ECO:0000313" key="6">
    <source>
        <dbReference type="EMBL" id="MDJ1500180.1"/>
    </source>
</evidence>
<feature type="repeat" description="TPR" evidence="3">
    <location>
        <begin position="589"/>
        <end position="622"/>
    </location>
</feature>
<comment type="caution">
    <text evidence="6">The sequence shown here is derived from an EMBL/GenBank/DDBJ whole genome shotgun (WGS) entry which is preliminary data.</text>
</comment>
<dbReference type="Pfam" id="PF13432">
    <property type="entry name" value="TPR_16"/>
    <property type="match status" value="1"/>
</dbReference>
<feature type="repeat" description="TPR" evidence="3">
    <location>
        <begin position="303"/>
        <end position="336"/>
    </location>
</feature>
<dbReference type="Pfam" id="PF13414">
    <property type="entry name" value="TPR_11"/>
    <property type="match status" value="1"/>
</dbReference>
<feature type="repeat" description="TPR" evidence="3">
    <location>
        <begin position="779"/>
        <end position="812"/>
    </location>
</feature>
<keyword evidence="7" id="KW-1185">Reference proteome</keyword>
<keyword evidence="5" id="KW-0732">Signal</keyword>
<dbReference type="PROSITE" id="PS50005">
    <property type="entry name" value="TPR"/>
    <property type="match status" value="7"/>
</dbReference>
<evidence type="ECO:0000256" key="4">
    <source>
        <dbReference type="SAM" id="Coils"/>
    </source>
</evidence>
<evidence type="ECO:0000256" key="2">
    <source>
        <dbReference type="ARBA" id="ARBA00022803"/>
    </source>
</evidence>
<dbReference type="PROSITE" id="PS50293">
    <property type="entry name" value="TPR_REGION"/>
    <property type="match status" value="1"/>
</dbReference>
<gene>
    <name evidence="6" type="ORF">QNI22_05965</name>
</gene>
<dbReference type="RefSeq" id="WP_314509705.1">
    <property type="nucleotide sequence ID" value="NZ_JASJOU010000001.1"/>
</dbReference>
<dbReference type="Proteomes" id="UP001232063">
    <property type="component" value="Unassembled WGS sequence"/>
</dbReference>
<evidence type="ECO:0000256" key="1">
    <source>
        <dbReference type="ARBA" id="ARBA00022737"/>
    </source>
</evidence>
<feature type="chain" id="PRO_5042102915" evidence="5">
    <location>
        <begin position="22"/>
        <end position="990"/>
    </location>
</feature>
<dbReference type="InterPro" id="IPR011990">
    <property type="entry name" value="TPR-like_helical_dom_sf"/>
</dbReference>
<accession>A0AAE3QZ83</accession>
<keyword evidence="2 3" id="KW-0802">TPR repeat</keyword>
<dbReference type="EMBL" id="JASJOU010000001">
    <property type="protein sequence ID" value="MDJ1500180.1"/>
    <property type="molecule type" value="Genomic_DNA"/>
</dbReference>
<dbReference type="AlphaFoldDB" id="A0AAE3QZ83"/>
<dbReference type="PANTHER" id="PTHR44858">
    <property type="entry name" value="TETRATRICOPEPTIDE REPEAT PROTEIN 6"/>
    <property type="match status" value="1"/>
</dbReference>
<sequence>MRLRCILAIFLFISQFVFVQAQEQITVKEAAEITYQAKETVKAYQSLLNFVAFAENAPNELKEAIENSYSPSRNQIFYSKDAVIEDDIDPENQLGHTKDLPADKYLNTLDILYEKDIDPTITLSNFQVSHLKKKDYLYIKVFFESQFSKKDRKKQLAYPVRQRIALLRAEKRGNRWYTFISGIHFFDPSLPVESTDSDILILSDIAMVADTAQLSASGNTEAVASSDRLELAIKEYEALQEESKKKLEEEFKQAITHANQLYANQEFEEAETAYKKARELNPFNTVPLVQLIRVKKELSIRTYESYIAQAERAKKERRYEVAMDFYQKAVQKRPQATDIITRELQPLSQRVNDISSVRNRMEAGKIADAIEECDRKIKEKRKVIADYPEFFLLRGKAYLLSSDRKAKDRALEDFNKAIEIDAYYQEARLIRADYLEKNGNAIGAITDYDVALANIPLGRETHSERVAIIIKKVLLKKNSGNLKGAIEEYEKLIRETDQLGLVQNAEVFYEKGLLEFKKATTEQSATDYQNADKSFSKAISLNGTLLLAYFQRGLVRFDLEKYREAAKDFFESEKLGLDSVSRKSIEWKSKTLYDGGVKALEEGQLDKAEKFFRNAIVIRPKNSLAWFKKGEVLFSRQEFETAIDHYNTAISFTSVFPEVYYKKGLALYRLSRYNEAIQCFDQAIKQNKNYIEAYKGAGDSYQKLTSYKIAFSFYQNAITILQPDLKKAQKSENKNLITKLKAQLAEVYHGVGQCHYNTKAYPDAVKAFDKAIEYVADYSDAYYYRGITFLAQNSLKDAVKNISKALEYFPENPSYRYAIANAYYLKKEYEEAIKNYTTVLRIDSINTLKDTKHRRGLSFVMAQNYEKALKDFSEYNASVESGKETIFYTDYGFLYLQMKQDSLATMQFNKALLHTSEFPEALYGLACVYDTRNNTNDAMLYVEKALLSKQLNKSFVIYNEEFFLKNLRNNKILAKRYSALKKKNLLSSPN</sequence>
<dbReference type="PANTHER" id="PTHR44858:SF1">
    <property type="entry name" value="UDP-N-ACETYLGLUCOSAMINE--PEPTIDE N-ACETYLGLUCOSAMINYLTRANSFERASE SPINDLY-RELATED"/>
    <property type="match status" value="1"/>
</dbReference>
<protein>
    <submittedName>
        <fullName evidence="6">Tetratricopeptide repeat protein</fullName>
    </submittedName>
</protein>
<feature type="repeat" description="TPR" evidence="3">
    <location>
        <begin position="745"/>
        <end position="778"/>
    </location>
</feature>
<dbReference type="SUPFAM" id="SSF48452">
    <property type="entry name" value="TPR-like"/>
    <property type="match status" value="4"/>
</dbReference>
<dbReference type="SMART" id="SM00028">
    <property type="entry name" value="TPR"/>
    <property type="match status" value="14"/>
</dbReference>
<reference evidence="6" key="1">
    <citation type="submission" date="2023-05" db="EMBL/GenBank/DDBJ databases">
        <authorList>
            <person name="Zhang X."/>
        </authorList>
    </citation>
    <scope>NUCLEOTIDE SEQUENCE</scope>
    <source>
        <strain evidence="6">BD1B2-1</strain>
    </source>
</reference>
<feature type="repeat" description="TPR" evidence="3">
    <location>
        <begin position="657"/>
        <end position="690"/>
    </location>
</feature>
<feature type="coiled-coil region" evidence="4">
    <location>
        <begin position="222"/>
        <end position="264"/>
    </location>
</feature>
<feature type="signal peptide" evidence="5">
    <location>
        <begin position="1"/>
        <end position="21"/>
    </location>
</feature>
<name>A0AAE3QZ83_9BACT</name>
<organism evidence="6 7">
    <name type="scientific">Xanthocytophaga agilis</name>
    <dbReference type="NCBI Taxonomy" id="3048010"/>
    <lineage>
        <taxon>Bacteria</taxon>
        <taxon>Pseudomonadati</taxon>
        <taxon>Bacteroidota</taxon>
        <taxon>Cytophagia</taxon>
        <taxon>Cytophagales</taxon>
        <taxon>Rhodocytophagaceae</taxon>
        <taxon>Xanthocytophaga</taxon>
    </lineage>
</organism>
<evidence type="ECO:0000256" key="5">
    <source>
        <dbReference type="SAM" id="SignalP"/>
    </source>
</evidence>
<dbReference type="Gene3D" id="1.25.40.10">
    <property type="entry name" value="Tetratricopeptide repeat domain"/>
    <property type="match status" value="7"/>
</dbReference>
<dbReference type="InterPro" id="IPR050498">
    <property type="entry name" value="Ycf3"/>
</dbReference>
<keyword evidence="1" id="KW-0677">Repeat</keyword>
<evidence type="ECO:0000256" key="3">
    <source>
        <dbReference type="PROSITE-ProRule" id="PRU00339"/>
    </source>
</evidence>
<feature type="repeat" description="TPR" evidence="3">
    <location>
        <begin position="623"/>
        <end position="656"/>
    </location>
</feature>
<keyword evidence="4" id="KW-0175">Coiled coil</keyword>
<feature type="repeat" description="TPR" evidence="3">
    <location>
        <begin position="813"/>
        <end position="846"/>
    </location>
</feature>